<gene>
    <name evidence="13" type="ORF">OXX778_LOCUS5422</name>
</gene>
<keyword evidence="4 11" id="KW-0812">Transmembrane</keyword>
<dbReference type="Proteomes" id="UP000663879">
    <property type="component" value="Unassembled WGS sequence"/>
</dbReference>
<feature type="transmembrane region" description="Helical" evidence="12">
    <location>
        <begin position="51"/>
        <end position="84"/>
    </location>
</feature>
<evidence type="ECO:0000256" key="7">
    <source>
        <dbReference type="ARBA" id="ARBA00023065"/>
    </source>
</evidence>
<sequence>RNPNVVSKFKNISEVSYERLKRNVIFLYFYYIDFQYTKIEEVEKMNWLDFIAGIGGTLGLFIGISFLSLVEIVEVIIEVAFVLFETRHNKIMVRPKNFADSIAKL</sequence>
<evidence type="ECO:0000313" key="14">
    <source>
        <dbReference type="Proteomes" id="UP000663879"/>
    </source>
</evidence>
<keyword evidence="10 11" id="KW-0407">Ion channel</keyword>
<keyword evidence="3 11" id="KW-0894">Sodium channel</keyword>
<keyword evidence="14" id="KW-1185">Reference proteome</keyword>
<dbReference type="InterPro" id="IPR001873">
    <property type="entry name" value="ENaC"/>
</dbReference>
<evidence type="ECO:0000256" key="9">
    <source>
        <dbReference type="ARBA" id="ARBA00023201"/>
    </source>
</evidence>
<evidence type="ECO:0000256" key="5">
    <source>
        <dbReference type="ARBA" id="ARBA00022989"/>
    </source>
</evidence>
<proteinExistence type="inferred from homology"/>
<dbReference type="EMBL" id="CAJNOC010000589">
    <property type="protein sequence ID" value="CAF0780273.1"/>
    <property type="molecule type" value="Genomic_DNA"/>
</dbReference>
<keyword evidence="9 11" id="KW-0739">Sodium transport</keyword>
<evidence type="ECO:0000256" key="6">
    <source>
        <dbReference type="ARBA" id="ARBA00023053"/>
    </source>
</evidence>
<evidence type="ECO:0000256" key="3">
    <source>
        <dbReference type="ARBA" id="ARBA00022461"/>
    </source>
</evidence>
<feature type="non-terminal residue" evidence="13">
    <location>
        <position position="1"/>
    </location>
</feature>
<dbReference type="GO" id="GO:0015280">
    <property type="term" value="F:ligand-gated sodium channel activity"/>
    <property type="evidence" value="ECO:0007669"/>
    <property type="project" value="TreeGrafter"/>
</dbReference>
<keyword evidence="8 12" id="KW-0472">Membrane</keyword>
<evidence type="ECO:0000313" key="13">
    <source>
        <dbReference type="EMBL" id="CAF0780273.1"/>
    </source>
</evidence>
<comment type="similarity">
    <text evidence="11">Belongs to the amiloride-sensitive sodium channel (TC 1.A.6) family.</text>
</comment>
<dbReference type="GO" id="GO:0005886">
    <property type="term" value="C:plasma membrane"/>
    <property type="evidence" value="ECO:0007669"/>
    <property type="project" value="TreeGrafter"/>
</dbReference>
<evidence type="ECO:0000256" key="1">
    <source>
        <dbReference type="ARBA" id="ARBA00004141"/>
    </source>
</evidence>
<organism evidence="13 14">
    <name type="scientific">Brachionus calyciflorus</name>
    <dbReference type="NCBI Taxonomy" id="104777"/>
    <lineage>
        <taxon>Eukaryota</taxon>
        <taxon>Metazoa</taxon>
        <taxon>Spiralia</taxon>
        <taxon>Gnathifera</taxon>
        <taxon>Rotifera</taxon>
        <taxon>Eurotatoria</taxon>
        <taxon>Monogononta</taxon>
        <taxon>Pseudotrocha</taxon>
        <taxon>Ploima</taxon>
        <taxon>Brachionidae</taxon>
        <taxon>Brachionus</taxon>
    </lineage>
</organism>
<keyword evidence="7 11" id="KW-0406">Ion transport</keyword>
<evidence type="ECO:0000256" key="12">
    <source>
        <dbReference type="SAM" id="Phobius"/>
    </source>
</evidence>
<evidence type="ECO:0000256" key="2">
    <source>
        <dbReference type="ARBA" id="ARBA00022448"/>
    </source>
</evidence>
<protein>
    <submittedName>
        <fullName evidence="13">Uncharacterized protein</fullName>
    </submittedName>
</protein>
<dbReference type="Gene3D" id="1.10.287.770">
    <property type="entry name" value="YojJ-like"/>
    <property type="match status" value="1"/>
</dbReference>
<evidence type="ECO:0000256" key="11">
    <source>
        <dbReference type="RuleBase" id="RU000679"/>
    </source>
</evidence>
<reference evidence="13" key="1">
    <citation type="submission" date="2021-02" db="EMBL/GenBank/DDBJ databases">
        <authorList>
            <person name="Nowell W R."/>
        </authorList>
    </citation>
    <scope>NUCLEOTIDE SEQUENCE</scope>
    <source>
        <strain evidence="13">Ploen Becks lab</strain>
    </source>
</reference>
<name>A0A813RFL6_9BILA</name>
<dbReference type="Pfam" id="PF00858">
    <property type="entry name" value="ASC"/>
    <property type="match status" value="1"/>
</dbReference>
<dbReference type="PRINTS" id="PR01078">
    <property type="entry name" value="AMINACHANNEL"/>
</dbReference>
<dbReference type="PANTHER" id="PTHR11690">
    <property type="entry name" value="AMILORIDE-SENSITIVE SODIUM CHANNEL-RELATED"/>
    <property type="match status" value="1"/>
</dbReference>
<comment type="subcellular location">
    <subcellularLocation>
        <location evidence="1">Membrane</location>
        <topology evidence="1">Multi-pass membrane protein</topology>
    </subcellularLocation>
</comment>
<keyword evidence="5 12" id="KW-1133">Transmembrane helix</keyword>
<evidence type="ECO:0000256" key="10">
    <source>
        <dbReference type="ARBA" id="ARBA00023303"/>
    </source>
</evidence>
<evidence type="ECO:0000256" key="8">
    <source>
        <dbReference type="ARBA" id="ARBA00023136"/>
    </source>
</evidence>
<keyword evidence="6" id="KW-0915">Sodium</keyword>
<keyword evidence="2 11" id="KW-0813">Transport</keyword>
<comment type="caution">
    <text evidence="13">The sequence shown here is derived from an EMBL/GenBank/DDBJ whole genome shotgun (WGS) entry which is preliminary data.</text>
</comment>
<accession>A0A813RFL6</accession>
<evidence type="ECO:0000256" key="4">
    <source>
        <dbReference type="ARBA" id="ARBA00022692"/>
    </source>
</evidence>
<dbReference type="AlphaFoldDB" id="A0A813RFL6"/>